<dbReference type="EMBL" id="SNSC02000006">
    <property type="protein sequence ID" value="TID23543.1"/>
    <property type="molecule type" value="Genomic_DNA"/>
</dbReference>
<evidence type="ECO:0000259" key="9">
    <source>
        <dbReference type="SMART" id="SM00737"/>
    </source>
</evidence>
<evidence type="ECO:0000256" key="3">
    <source>
        <dbReference type="ARBA" id="ARBA00011245"/>
    </source>
</evidence>
<feature type="signal peptide" evidence="8">
    <location>
        <begin position="1"/>
        <end position="20"/>
    </location>
</feature>
<evidence type="ECO:0000256" key="2">
    <source>
        <dbReference type="ARBA" id="ARBA00006370"/>
    </source>
</evidence>
<evidence type="ECO:0000256" key="5">
    <source>
        <dbReference type="ARBA" id="ARBA00022448"/>
    </source>
</evidence>
<protein>
    <recommendedName>
        <fullName evidence="4">Phosphatidylglycerol/phosphatidylinositol transfer protein</fullName>
    </recommendedName>
</protein>
<accession>A0A4Z1P3Z8</accession>
<comment type="caution">
    <text evidence="10">The sequence shown here is derived from an EMBL/GenBank/DDBJ whole genome shotgun (WGS) entry which is preliminary data.</text>
</comment>
<gene>
    <name evidence="10" type="ORF">E6O75_ATG03179</name>
</gene>
<dbReference type="Proteomes" id="UP000298493">
    <property type="component" value="Unassembled WGS sequence"/>
</dbReference>
<evidence type="ECO:0000256" key="6">
    <source>
        <dbReference type="ARBA" id="ARBA00022729"/>
    </source>
</evidence>
<keyword evidence="6 8" id="KW-0732">Signal</keyword>
<comment type="function">
    <text evidence="1">Catalyzes the intermembrane transfer of phosphatidylglycerol and phosphatidylinositol.</text>
</comment>
<dbReference type="Pfam" id="PF02221">
    <property type="entry name" value="E1_DerP2_DerF2"/>
    <property type="match status" value="1"/>
</dbReference>
<dbReference type="GO" id="GO:0032934">
    <property type="term" value="F:sterol binding"/>
    <property type="evidence" value="ECO:0007669"/>
    <property type="project" value="InterPro"/>
</dbReference>
<dbReference type="SUPFAM" id="SSF81296">
    <property type="entry name" value="E set domains"/>
    <property type="match status" value="1"/>
</dbReference>
<evidence type="ECO:0000256" key="8">
    <source>
        <dbReference type="SAM" id="SignalP"/>
    </source>
</evidence>
<dbReference type="InterPro" id="IPR033917">
    <property type="entry name" value="ML_PG-PI_TP"/>
</dbReference>
<comment type="similarity">
    <text evidence="2">Belongs to the NPC2 family.</text>
</comment>
<dbReference type="FunFam" id="2.60.40.770:FF:000004">
    <property type="entry name" value="Phosphatidylglycerol/phosphatidylinositol transfer protein"/>
    <property type="match status" value="1"/>
</dbReference>
<dbReference type="GO" id="GO:0032366">
    <property type="term" value="P:intracellular sterol transport"/>
    <property type="evidence" value="ECO:0007669"/>
    <property type="project" value="InterPro"/>
</dbReference>
<dbReference type="CDD" id="cd00917">
    <property type="entry name" value="PG-PI_TP"/>
    <property type="match status" value="1"/>
</dbReference>
<sequence length="175" mass="19210">MKLTTILLPALYCNIAAARATSSWFGANDDSQLRLQNNDPFNVPGENPLLFCADPKDNILEIKKADLDPNPPKAGTTLSISAEGYLNEDIEEGAKVHITVKYGVITLINQETDLCEQTHNVDLECPLEKGELKLTKDVDLPKEIPPGNYHVIADVYTKDGKKITCLTAAVSFRRG</sequence>
<evidence type="ECO:0000256" key="7">
    <source>
        <dbReference type="ARBA" id="ARBA00023055"/>
    </source>
</evidence>
<dbReference type="PANTHER" id="PTHR11306">
    <property type="entry name" value="NIEMANN PICK TYPE C2 PROTEIN NPC2-RELATED"/>
    <property type="match status" value="1"/>
</dbReference>
<dbReference type="SMART" id="SM00737">
    <property type="entry name" value="ML"/>
    <property type="match status" value="1"/>
</dbReference>
<dbReference type="OrthoDB" id="6409159at2759"/>
<feature type="domain" description="MD-2-related lipid-recognition" evidence="9">
    <location>
        <begin position="52"/>
        <end position="170"/>
    </location>
</feature>
<evidence type="ECO:0000313" key="11">
    <source>
        <dbReference type="Proteomes" id="UP000298493"/>
    </source>
</evidence>
<keyword evidence="11" id="KW-1185">Reference proteome</keyword>
<keyword evidence="5" id="KW-0813">Transport</keyword>
<dbReference type="InterPro" id="IPR003172">
    <property type="entry name" value="ML_dom"/>
</dbReference>
<dbReference type="PANTHER" id="PTHR11306:SF0">
    <property type="entry name" value="PHOSPHATIDYLGLYCEROL_PHOSPHATIDYLINOSITOL TRANSFER PROTEIN"/>
    <property type="match status" value="1"/>
</dbReference>
<keyword evidence="7" id="KW-0445">Lipid transport</keyword>
<dbReference type="AlphaFoldDB" id="A0A4Z1P3Z8"/>
<evidence type="ECO:0000256" key="1">
    <source>
        <dbReference type="ARBA" id="ARBA00002053"/>
    </source>
</evidence>
<proteinExistence type="inferred from homology"/>
<dbReference type="InterPro" id="IPR014756">
    <property type="entry name" value="Ig_E-set"/>
</dbReference>
<evidence type="ECO:0000256" key="4">
    <source>
        <dbReference type="ARBA" id="ARBA00016056"/>
    </source>
</evidence>
<name>A0A4Z1P3Z8_9PEZI</name>
<dbReference type="Gene3D" id="2.60.40.770">
    <property type="match status" value="1"/>
</dbReference>
<evidence type="ECO:0000313" key="10">
    <source>
        <dbReference type="EMBL" id="TID23543.1"/>
    </source>
</evidence>
<reference evidence="10 11" key="1">
    <citation type="submission" date="2019-04" db="EMBL/GenBank/DDBJ databases">
        <title>High contiguity whole genome sequence and gene annotation resource for two Venturia nashicola isolates.</title>
        <authorList>
            <person name="Prokchorchik M."/>
            <person name="Won K."/>
            <person name="Lee Y."/>
            <person name="Choi E.D."/>
            <person name="Segonzac C."/>
            <person name="Sohn K.H."/>
        </authorList>
    </citation>
    <scope>NUCLEOTIDE SEQUENCE [LARGE SCALE GENOMIC DNA]</scope>
    <source>
        <strain evidence="10 11">PRI2</strain>
    </source>
</reference>
<feature type="chain" id="PRO_5021266808" description="Phosphatidylglycerol/phosphatidylinositol transfer protein" evidence="8">
    <location>
        <begin position="21"/>
        <end position="175"/>
    </location>
</feature>
<organism evidence="10 11">
    <name type="scientific">Venturia nashicola</name>
    <dbReference type="NCBI Taxonomy" id="86259"/>
    <lineage>
        <taxon>Eukaryota</taxon>
        <taxon>Fungi</taxon>
        <taxon>Dikarya</taxon>
        <taxon>Ascomycota</taxon>
        <taxon>Pezizomycotina</taxon>
        <taxon>Dothideomycetes</taxon>
        <taxon>Pleosporomycetidae</taxon>
        <taxon>Venturiales</taxon>
        <taxon>Venturiaceae</taxon>
        <taxon>Venturia</taxon>
    </lineage>
</organism>
<comment type="subunit">
    <text evidence="3">Monomer.</text>
</comment>
<dbReference type="InterPro" id="IPR039670">
    <property type="entry name" value="NPC2-like"/>
</dbReference>